<dbReference type="AlphaFoldDB" id="A0A9R1XXP8"/>
<dbReference type="GO" id="GO:0030865">
    <property type="term" value="P:cortical cytoskeleton organization"/>
    <property type="evidence" value="ECO:0000318"/>
    <property type="project" value="GO_Central"/>
</dbReference>
<sequence>MVVWGCDTLKQHDESIQKAAKAVDASILSCKKASEGVATFISDAKLLLESLKEAPESNTNKFNIAIESLSTSLQAEEDKFDSVRTSLQADQATLLSSITSPLDKLQVDLAMENKIMDELARKTTLLEVQSIKLTQANKDIYSLNSERVVIKSCVPDVFAILSNLVNAHDLVLTLSVRNHLTEKLLLALKILSRIEGVTESIVTPQQGGEDLQNPPKQSSTIMNVTTKPKGNEASGSSVKDKGKGIMGQDYEEEETEEEREKIEKDAHDTLVCRQALFPLWSLEKLMKEAIESPSTHWLEPVVFFYCENTRDSQFDMPITRRAFVFHCFGSIVNVPSPDLKVDQELINYYLQFSQPQYLTWSAQKITLVKVLKPTLGASYIMEVAKMGQEIASVLRKKPTVKPIGKTSDANRIHMGKIDSKHNIVMFTRGKDQRFVFALDDKHLFSTTCLENIIDIIHRCKLNSESDKKNFTDMLRWYISFLQTLLSIIPMLFKTVVEMLSLGSFKTSAILMLMMAWLKRTWWTEVPSRNKSLMLKKLEDGSIRHTVQKLAKYRFLKVNYERLLPNCFSMYRKTISKCYCFFSPSNFMKFGKDELGRILILPFYLCVMRMVSYTQARIDMSELDEDYDGFIQPYAYIRGLIPNLARLCDMPTKFVQMYCHIVAYKFFFFCDPIFNMVYKTIMKELPDGYA</sequence>
<keyword evidence="5" id="KW-1185">Reference proteome</keyword>
<proteinExistence type="predicted"/>
<keyword evidence="2" id="KW-0963">Cytoplasm</keyword>
<dbReference type="EMBL" id="NBSK02000001">
    <property type="protein sequence ID" value="KAJ0227884.1"/>
    <property type="molecule type" value="Genomic_DNA"/>
</dbReference>
<evidence type="ECO:0000256" key="2">
    <source>
        <dbReference type="ARBA" id="ARBA00022490"/>
    </source>
</evidence>
<dbReference type="PANTHER" id="PTHR12085:SF3">
    <property type="entry name" value="SERINE_THREONINE-PROTEIN PHOSPHATASE 2A REGULATORY SUBUNIT B'' SUBUNIT GAMMA"/>
    <property type="match status" value="1"/>
</dbReference>
<name>A0A9R1XXP8_LACSA</name>
<dbReference type="Proteomes" id="UP000235145">
    <property type="component" value="Unassembled WGS sequence"/>
</dbReference>
<protein>
    <submittedName>
        <fullName evidence="4">Uncharacterized protein</fullName>
    </submittedName>
</protein>
<accession>A0A9R1XXP8</accession>
<feature type="compositionally biased region" description="Polar residues" evidence="3">
    <location>
        <begin position="214"/>
        <end position="237"/>
    </location>
</feature>
<feature type="region of interest" description="Disordered" evidence="3">
    <location>
        <begin position="204"/>
        <end position="252"/>
    </location>
</feature>
<comment type="caution">
    <text evidence="4">The sequence shown here is derived from an EMBL/GenBank/DDBJ whole genome shotgun (WGS) entry which is preliminary data.</text>
</comment>
<dbReference type="GO" id="GO:0035303">
    <property type="term" value="P:regulation of dephosphorylation"/>
    <property type="evidence" value="ECO:0007669"/>
    <property type="project" value="InterPro"/>
</dbReference>
<evidence type="ECO:0000256" key="1">
    <source>
        <dbReference type="ARBA" id="ARBA00004496"/>
    </source>
</evidence>
<evidence type="ECO:0000313" key="4">
    <source>
        <dbReference type="EMBL" id="KAJ0227884.1"/>
    </source>
</evidence>
<organism evidence="4 5">
    <name type="scientific">Lactuca sativa</name>
    <name type="common">Garden lettuce</name>
    <dbReference type="NCBI Taxonomy" id="4236"/>
    <lineage>
        <taxon>Eukaryota</taxon>
        <taxon>Viridiplantae</taxon>
        <taxon>Streptophyta</taxon>
        <taxon>Embryophyta</taxon>
        <taxon>Tracheophyta</taxon>
        <taxon>Spermatophyta</taxon>
        <taxon>Magnoliopsida</taxon>
        <taxon>eudicotyledons</taxon>
        <taxon>Gunneridae</taxon>
        <taxon>Pentapetalae</taxon>
        <taxon>asterids</taxon>
        <taxon>campanulids</taxon>
        <taxon>Asterales</taxon>
        <taxon>Asteraceae</taxon>
        <taxon>Cichorioideae</taxon>
        <taxon>Cichorieae</taxon>
        <taxon>Lactucinae</taxon>
        <taxon>Lactuca</taxon>
    </lineage>
</organism>
<gene>
    <name evidence="4" type="ORF">LSAT_V11C100043130</name>
</gene>
<dbReference type="InterPro" id="IPR039865">
    <property type="entry name" value="PPP2R3C"/>
</dbReference>
<evidence type="ECO:0000256" key="3">
    <source>
        <dbReference type="SAM" id="MobiDB-lite"/>
    </source>
</evidence>
<dbReference type="GO" id="GO:0005737">
    <property type="term" value="C:cytoplasm"/>
    <property type="evidence" value="ECO:0007669"/>
    <property type="project" value="UniProtKB-SubCell"/>
</dbReference>
<evidence type="ECO:0000313" key="5">
    <source>
        <dbReference type="Proteomes" id="UP000235145"/>
    </source>
</evidence>
<dbReference type="PANTHER" id="PTHR12085">
    <property type="entry name" value="SERINE/THREONINE-PROTEIN PHOSPHATASE 2A REGULATORY SUBUNIT B'' SUBUNIT GAMMA"/>
    <property type="match status" value="1"/>
</dbReference>
<reference evidence="4 5" key="1">
    <citation type="journal article" date="2017" name="Nat. Commun.">
        <title>Genome assembly with in vitro proximity ligation data and whole-genome triplication in lettuce.</title>
        <authorList>
            <person name="Reyes-Chin-Wo S."/>
            <person name="Wang Z."/>
            <person name="Yang X."/>
            <person name="Kozik A."/>
            <person name="Arikit S."/>
            <person name="Song C."/>
            <person name="Xia L."/>
            <person name="Froenicke L."/>
            <person name="Lavelle D.O."/>
            <person name="Truco M.J."/>
            <person name="Xia R."/>
            <person name="Zhu S."/>
            <person name="Xu C."/>
            <person name="Xu H."/>
            <person name="Xu X."/>
            <person name="Cox K."/>
            <person name="Korf I."/>
            <person name="Meyers B.C."/>
            <person name="Michelmore R.W."/>
        </authorList>
    </citation>
    <scope>NUCLEOTIDE SEQUENCE [LARGE SCALE GENOMIC DNA]</scope>
    <source>
        <strain evidence="5">cv. Salinas</strain>
        <tissue evidence="4">Seedlings</tissue>
    </source>
</reference>
<dbReference type="GO" id="GO:0000226">
    <property type="term" value="P:microtubule cytoskeleton organization"/>
    <property type="evidence" value="ECO:0000318"/>
    <property type="project" value="GO_Central"/>
</dbReference>
<comment type="subcellular location">
    <subcellularLocation>
        <location evidence="1">Cytoplasm</location>
    </subcellularLocation>
</comment>